<protein>
    <submittedName>
        <fullName evidence="3">U11/U12 small nuclear ribonucleoprotein 25 kDa protein</fullName>
    </submittedName>
</protein>
<feature type="region of interest" description="Disordered" evidence="1">
    <location>
        <begin position="138"/>
        <end position="160"/>
    </location>
</feature>
<organism evidence="3">
    <name type="scientific">Glycine soja</name>
    <name type="common">Wild soybean</name>
    <dbReference type="NCBI Taxonomy" id="3848"/>
    <lineage>
        <taxon>Eukaryota</taxon>
        <taxon>Viridiplantae</taxon>
        <taxon>Streptophyta</taxon>
        <taxon>Embryophyta</taxon>
        <taxon>Tracheophyta</taxon>
        <taxon>Spermatophyta</taxon>
        <taxon>Magnoliopsida</taxon>
        <taxon>eudicotyledons</taxon>
        <taxon>Gunneridae</taxon>
        <taxon>Pentapetalae</taxon>
        <taxon>rosids</taxon>
        <taxon>fabids</taxon>
        <taxon>Fabales</taxon>
        <taxon>Fabaceae</taxon>
        <taxon>Papilionoideae</taxon>
        <taxon>50 kb inversion clade</taxon>
        <taxon>NPAAA clade</taxon>
        <taxon>indigoferoid/millettioid clade</taxon>
        <taxon>Phaseoleae</taxon>
        <taxon>Glycine</taxon>
        <taxon>Glycine subgen. Soja</taxon>
    </lineage>
</organism>
<evidence type="ECO:0000313" key="4">
    <source>
        <dbReference type="EMBL" id="RZC15350.1"/>
    </source>
</evidence>
<dbReference type="CDD" id="cd17058">
    <property type="entry name" value="Ubl_SNRNP25"/>
    <property type="match status" value="1"/>
</dbReference>
<dbReference type="Proteomes" id="UP000053555">
    <property type="component" value="Unassembled WGS sequence"/>
</dbReference>
<reference evidence="4 5" key="2">
    <citation type="submission" date="2018-09" db="EMBL/GenBank/DDBJ databases">
        <title>A high-quality reference genome of wild soybean provides a powerful tool to mine soybean genomes.</title>
        <authorList>
            <person name="Xie M."/>
            <person name="Chung C.Y.L."/>
            <person name="Li M.-W."/>
            <person name="Wong F.-L."/>
            <person name="Chan T.-F."/>
            <person name="Lam H.-M."/>
        </authorList>
    </citation>
    <scope>NUCLEOTIDE SEQUENCE [LARGE SCALE GENOMIC DNA]</scope>
    <source>
        <strain evidence="5">cv. W05</strain>
        <tissue evidence="4">Hypocotyl of etiolated seedlings</tissue>
    </source>
</reference>
<name>A0A0B2PKK8_GLYSO</name>
<dbReference type="GO" id="GO:0000398">
    <property type="term" value="P:mRNA splicing, via spliceosome"/>
    <property type="evidence" value="ECO:0007669"/>
    <property type="project" value="InterPro"/>
</dbReference>
<dbReference type="Gene3D" id="3.10.20.90">
    <property type="entry name" value="Phosphatidylinositol 3-kinase Catalytic Subunit, Chain A, domain 1"/>
    <property type="match status" value="1"/>
</dbReference>
<dbReference type="PANTHER" id="PTHR14942:SF2">
    <property type="entry name" value="UBIQUITIN-LIKE SUPERFAMILY PROTEIN"/>
    <property type="match status" value="1"/>
</dbReference>
<reference evidence="3" key="1">
    <citation type="submission" date="2014-07" db="EMBL/GenBank/DDBJ databases">
        <title>Identification of a novel salt tolerance gene in wild soybean by whole-genome sequencing.</title>
        <authorList>
            <person name="Lam H.-M."/>
            <person name="Qi X."/>
            <person name="Li M.-W."/>
            <person name="Liu X."/>
            <person name="Xie M."/>
            <person name="Ni M."/>
            <person name="Xu X."/>
        </authorList>
    </citation>
    <scope>NUCLEOTIDE SEQUENCE [LARGE SCALE GENOMIC DNA]</scope>
    <source>
        <tissue evidence="3">Root</tissue>
    </source>
</reference>
<dbReference type="EMBL" id="QZWG01000004">
    <property type="protein sequence ID" value="RZC15350.1"/>
    <property type="molecule type" value="Genomic_DNA"/>
</dbReference>
<dbReference type="SUPFAM" id="SSF54236">
    <property type="entry name" value="Ubiquitin-like"/>
    <property type="match status" value="1"/>
</dbReference>
<dbReference type="InterPro" id="IPR029071">
    <property type="entry name" value="Ubiquitin-like_domsf"/>
</dbReference>
<dbReference type="InterPro" id="IPR040610">
    <property type="entry name" value="SNRNP25_ubiquitin"/>
</dbReference>
<evidence type="ECO:0000313" key="5">
    <source>
        <dbReference type="Proteomes" id="UP000289340"/>
    </source>
</evidence>
<evidence type="ECO:0000256" key="1">
    <source>
        <dbReference type="SAM" id="MobiDB-lite"/>
    </source>
</evidence>
<keyword evidence="3" id="KW-0687">Ribonucleoprotein</keyword>
<accession>A0A0B2PKK8</accession>
<proteinExistence type="predicted"/>
<dbReference type="Proteomes" id="UP000289340">
    <property type="component" value="Chromosome 4"/>
</dbReference>
<dbReference type="PANTHER" id="PTHR14942">
    <property type="entry name" value="U11/U12 SMALL NUCLEAR RIBONUCLEOPROTEIN 25 KDA PROTEIN"/>
    <property type="match status" value="1"/>
</dbReference>
<dbReference type="EMBL" id="KN666220">
    <property type="protein sequence ID" value="KHN08143.1"/>
    <property type="molecule type" value="Genomic_DNA"/>
</dbReference>
<evidence type="ECO:0000259" key="2">
    <source>
        <dbReference type="Pfam" id="PF18036"/>
    </source>
</evidence>
<sequence>MGERRLMIVSHEIPQRSLSMHYVDTSFFNDRFHSETLILSILKLDASSFHVEVANAATVAELKQAVEAVFCRVPQKGPGKILWPLVWRQFCLSYQGQKLVSESDYIRDFGIEDGDQLHFVHHVSDTCSFEGKQSKKQAVNLKQHRRSSSKVNRYQQKEHNDDNDIGLHDIVIENAKIRNCNNAEENGGKLSLPGFLGGLFSHSRLAVVSRARIEGRICCSMMLRCIVSNFRKITRILRYCRRQHYSRRPTWREY</sequence>
<feature type="domain" description="SNRNP25 ubiquitin-like" evidence="2">
    <location>
        <begin position="39"/>
        <end position="123"/>
    </location>
</feature>
<dbReference type="InterPro" id="IPR039690">
    <property type="entry name" value="SNRNP25"/>
</dbReference>
<dbReference type="AlphaFoldDB" id="A0A0B2PKK8"/>
<dbReference type="SMR" id="A0A0B2PKK8"/>
<dbReference type="GO" id="GO:1990904">
    <property type="term" value="C:ribonucleoprotein complex"/>
    <property type="evidence" value="ECO:0007669"/>
    <property type="project" value="UniProtKB-KW"/>
</dbReference>
<evidence type="ECO:0000313" key="3">
    <source>
        <dbReference type="EMBL" id="KHN08143.1"/>
    </source>
</evidence>
<keyword evidence="5" id="KW-1185">Reference proteome</keyword>
<dbReference type="Gramene" id="XM_028372186.1">
    <property type="protein sequence ID" value="XP_028227987.1"/>
    <property type="gene ID" value="LOC114408951"/>
</dbReference>
<dbReference type="Pfam" id="PF18036">
    <property type="entry name" value="Ubiquitin_4"/>
    <property type="match status" value="1"/>
</dbReference>
<gene>
    <name evidence="4" type="ORF">D0Y65_008968</name>
    <name evidence="3" type="ORF">glysoja_032327</name>
</gene>